<keyword evidence="10" id="KW-0460">Magnesium</keyword>
<dbReference type="EMBL" id="BPLF01000006">
    <property type="protein sequence ID" value="GIX66213.1"/>
    <property type="molecule type" value="Genomic_DNA"/>
</dbReference>
<dbReference type="Gene3D" id="3.30.1490.50">
    <property type="match status" value="1"/>
</dbReference>
<organism evidence="12 13">
    <name type="scientific">Babesia caballi</name>
    <dbReference type="NCBI Taxonomy" id="5871"/>
    <lineage>
        <taxon>Eukaryota</taxon>
        <taxon>Sar</taxon>
        <taxon>Alveolata</taxon>
        <taxon>Apicomplexa</taxon>
        <taxon>Aconoidasida</taxon>
        <taxon>Piroplasmida</taxon>
        <taxon>Babesiidae</taxon>
        <taxon>Babesia</taxon>
    </lineage>
</organism>
<protein>
    <recommendedName>
        <fullName evidence="4">glutathione synthase</fullName>
        <ecNumber evidence="4">6.3.2.3</ecNumber>
    </recommendedName>
</protein>
<keyword evidence="9" id="KW-0067">ATP-binding</keyword>
<dbReference type="Proteomes" id="UP001497744">
    <property type="component" value="Unassembled WGS sequence"/>
</dbReference>
<dbReference type="Gene3D" id="3.30.470.20">
    <property type="entry name" value="ATP-grasp fold, B domain"/>
    <property type="match status" value="1"/>
</dbReference>
<dbReference type="PANTHER" id="PTHR11130:SF0">
    <property type="entry name" value="GLUTATHIONE SYNTHETASE"/>
    <property type="match status" value="1"/>
</dbReference>
<dbReference type="GeneID" id="94197694"/>
<evidence type="ECO:0000256" key="3">
    <source>
        <dbReference type="ARBA" id="ARBA00010385"/>
    </source>
</evidence>
<dbReference type="SUPFAM" id="SSF52440">
    <property type="entry name" value="PreATP-grasp domain"/>
    <property type="match status" value="1"/>
</dbReference>
<keyword evidence="7" id="KW-0479">Metal-binding</keyword>
<dbReference type="GO" id="GO:0046872">
    <property type="term" value="F:metal ion binding"/>
    <property type="evidence" value="ECO:0007669"/>
    <property type="project" value="UniProtKB-KW"/>
</dbReference>
<evidence type="ECO:0000313" key="12">
    <source>
        <dbReference type="EMBL" id="GIX66213.1"/>
    </source>
</evidence>
<dbReference type="PANTHER" id="PTHR11130">
    <property type="entry name" value="GLUTATHIONE SYNTHETASE"/>
    <property type="match status" value="1"/>
</dbReference>
<evidence type="ECO:0000256" key="2">
    <source>
        <dbReference type="ARBA" id="ARBA00004965"/>
    </source>
</evidence>
<evidence type="ECO:0000256" key="4">
    <source>
        <dbReference type="ARBA" id="ARBA00012214"/>
    </source>
</evidence>
<dbReference type="InterPro" id="IPR005615">
    <property type="entry name" value="Glutathione_synthase"/>
</dbReference>
<keyword evidence="13" id="KW-1185">Reference proteome</keyword>
<keyword evidence="6" id="KW-0317">Glutathione biosynthesis</keyword>
<dbReference type="GO" id="GO:0043295">
    <property type="term" value="F:glutathione binding"/>
    <property type="evidence" value="ECO:0007669"/>
    <property type="project" value="TreeGrafter"/>
</dbReference>
<evidence type="ECO:0000259" key="11">
    <source>
        <dbReference type="Pfam" id="PF03199"/>
    </source>
</evidence>
<dbReference type="Gene3D" id="3.40.50.1760">
    <property type="entry name" value="Glutathione synthase, substrate-binding domain superfamily, eukaryotic"/>
    <property type="match status" value="1"/>
</dbReference>
<keyword evidence="5" id="KW-0436">Ligase</keyword>
<evidence type="ECO:0000256" key="9">
    <source>
        <dbReference type="ARBA" id="ARBA00022840"/>
    </source>
</evidence>
<dbReference type="RefSeq" id="XP_067718282.1">
    <property type="nucleotide sequence ID" value="XM_067862181.1"/>
</dbReference>
<reference evidence="12 13" key="1">
    <citation type="submission" date="2021-06" db="EMBL/GenBank/DDBJ databases">
        <title>Genome sequence of Babesia caballi.</title>
        <authorList>
            <person name="Yamagishi J."/>
            <person name="Kidaka T."/>
            <person name="Ochi A."/>
        </authorList>
    </citation>
    <scope>NUCLEOTIDE SEQUENCE [LARGE SCALE GENOMIC DNA]</scope>
    <source>
        <strain evidence="12">USDA-D6B2</strain>
    </source>
</reference>
<evidence type="ECO:0000256" key="6">
    <source>
        <dbReference type="ARBA" id="ARBA00022684"/>
    </source>
</evidence>
<dbReference type="AlphaFoldDB" id="A0AAV4M2K6"/>
<keyword evidence="8" id="KW-0547">Nucleotide-binding</keyword>
<comment type="similarity">
    <text evidence="3">Belongs to the eukaryotic GSH synthase family.</text>
</comment>
<dbReference type="InterPro" id="IPR016185">
    <property type="entry name" value="PreATP-grasp_dom_sf"/>
</dbReference>
<feature type="domain" description="Glutathione synthase substrate-binding" evidence="11">
    <location>
        <begin position="373"/>
        <end position="513"/>
    </location>
</feature>
<name>A0AAV4M2K6_BABCB</name>
<dbReference type="GO" id="GO:0005829">
    <property type="term" value="C:cytosol"/>
    <property type="evidence" value="ECO:0007669"/>
    <property type="project" value="TreeGrafter"/>
</dbReference>
<gene>
    <name evidence="12" type="ORF">BcabD6B2_56490</name>
</gene>
<dbReference type="GO" id="GO:0004363">
    <property type="term" value="F:glutathione synthase activity"/>
    <property type="evidence" value="ECO:0007669"/>
    <property type="project" value="UniProtKB-EC"/>
</dbReference>
<evidence type="ECO:0000256" key="10">
    <source>
        <dbReference type="ARBA" id="ARBA00022842"/>
    </source>
</evidence>
<proteinExistence type="inferred from homology"/>
<dbReference type="InterPro" id="IPR014709">
    <property type="entry name" value="Glutathione_synthase_C_euk"/>
</dbReference>
<dbReference type="InterPro" id="IPR014042">
    <property type="entry name" value="Glutathione_synthase_a-hlx"/>
</dbReference>
<comment type="cofactor">
    <cofactor evidence="1">
        <name>Mg(2+)</name>
        <dbReference type="ChEBI" id="CHEBI:18420"/>
    </cofactor>
</comment>
<evidence type="ECO:0000313" key="13">
    <source>
        <dbReference type="Proteomes" id="UP001497744"/>
    </source>
</evidence>
<evidence type="ECO:0000256" key="8">
    <source>
        <dbReference type="ARBA" id="ARBA00022741"/>
    </source>
</evidence>
<comment type="pathway">
    <text evidence="2">Sulfur metabolism; glutathione biosynthesis; glutathione from L-cysteine and L-glutamate: step 2/2.</text>
</comment>
<accession>A0AAV4M2K6</accession>
<sequence length="712" mass="79421">MENRKFFPTVCNSETGNNVFMSAEGGHSMSIYYVDQPSRRFKIRVPVRLEVAREDGSYAFPHITGRLLDIMRLIPAGSVARPPEYSGIYKCDAPETCDALEQLLRSFVRKLYALGCMTQPQCTPATCATGSVVPFSGKVGAFSTLLFPVPYPLSPFITAVRFQPNFVRLFDHVSRNVRWLCTVLEPLREVDPFMGRLLDICHRVYLSGKRRLHDDIRAYVTRGDYLLDVVPQQNTPSDMTSQVRVDHCRACHYDICLCELRSVVGGAIGHRRDTVKAFDLLPGVSLRMVEMNTIACSLSHAAELVSRAHVDCVEGVLRQRLSMGTMDYRGLTAAFRKLHLQNTPLGGIIDALAMAHEHYVKRHCSLIDDMPPCVLQVVTEDFANFFDVFAVADALSENYGIAVKVATMRELCEWRRDGRLFLRPSSDALTRVMNSKRNFDPKAEAEPGRLFFAVPPLNGSIKNEVIVNEVSVVYYRCCYSADQMAVDRDCWDVRLLCELSEAVKVPSVPTQLAGCKRVQMLLSDPASAAQLSPEESATQEASPSGAVVTNLSDTLAAFRNANVQQVDPSLEVNDAVVHEAIARPANFVLKSQTEGGAELFVHEEMAEVLRAGLERGRGELAKYVLMRRINPPVQNAAFVRGAEDNSFSLRVDRAITEVGVYGCAVFSARRVLMEECSGYLARTKMESVKIGGLRSRRFVRYFTIRLKEVKLS</sequence>
<dbReference type="Pfam" id="PF03199">
    <property type="entry name" value="GSH_synthase"/>
    <property type="match status" value="1"/>
</dbReference>
<dbReference type="Pfam" id="PF03917">
    <property type="entry name" value="GSH_synth_ATP"/>
    <property type="match status" value="2"/>
</dbReference>
<dbReference type="SUPFAM" id="SSF56059">
    <property type="entry name" value="Glutathione synthetase ATP-binding domain-like"/>
    <property type="match status" value="1"/>
</dbReference>
<dbReference type="InterPro" id="IPR004887">
    <property type="entry name" value="GSH_synth_subst-bd"/>
</dbReference>
<dbReference type="EC" id="6.3.2.3" evidence="4"/>
<dbReference type="InterPro" id="IPR037013">
    <property type="entry name" value="GSH-S_sub-bd_sf"/>
</dbReference>
<evidence type="ECO:0000256" key="5">
    <source>
        <dbReference type="ARBA" id="ARBA00022598"/>
    </source>
</evidence>
<comment type="caution">
    <text evidence="12">The sequence shown here is derived from an EMBL/GenBank/DDBJ whole genome shotgun (WGS) entry which is preliminary data.</text>
</comment>
<dbReference type="GO" id="GO:0005524">
    <property type="term" value="F:ATP binding"/>
    <property type="evidence" value="ECO:0007669"/>
    <property type="project" value="UniProtKB-KW"/>
</dbReference>
<evidence type="ECO:0000256" key="1">
    <source>
        <dbReference type="ARBA" id="ARBA00001946"/>
    </source>
</evidence>
<evidence type="ECO:0000256" key="7">
    <source>
        <dbReference type="ARBA" id="ARBA00022723"/>
    </source>
</evidence>
<dbReference type="Gene3D" id="1.10.1080.10">
    <property type="entry name" value="Glutathione Synthetase, Chain A, domain 3"/>
    <property type="match status" value="1"/>
</dbReference>